<dbReference type="EMBL" id="BTGU01001573">
    <property type="protein sequence ID" value="GMN25681.1"/>
    <property type="molecule type" value="Genomic_DNA"/>
</dbReference>
<protein>
    <submittedName>
        <fullName evidence="2">Uncharacterized protein</fullName>
    </submittedName>
</protein>
<gene>
    <name evidence="1" type="ORF">TIFTF001_040753</name>
    <name evidence="2" type="ORF">TIFTF001_040757</name>
    <name evidence="3" type="ORF">TIFTF001_040761</name>
    <name evidence="4" type="ORF">TIFTF001_040765</name>
</gene>
<evidence type="ECO:0000313" key="1">
    <source>
        <dbReference type="EMBL" id="GMN25671.1"/>
    </source>
</evidence>
<dbReference type="EMBL" id="BTGU01001572">
    <property type="protein sequence ID" value="GMN25671.1"/>
    <property type="molecule type" value="Genomic_DNA"/>
</dbReference>
<evidence type="ECO:0000313" key="5">
    <source>
        <dbReference type="Proteomes" id="UP001187192"/>
    </source>
</evidence>
<dbReference type="Proteomes" id="UP001187192">
    <property type="component" value="Unassembled WGS sequence"/>
</dbReference>
<name>A0AA87ZDS8_FICCA</name>
<evidence type="ECO:0000313" key="3">
    <source>
        <dbReference type="EMBL" id="GMN25714.1"/>
    </source>
</evidence>
<dbReference type="AlphaFoldDB" id="A0AA87ZDS8"/>
<dbReference type="EMBL" id="BTGU01001574">
    <property type="protein sequence ID" value="GMN25714.1"/>
    <property type="molecule type" value="Genomic_DNA"/>
</dbReference>
<sequence length="214" mass="25399">MMASKLPRVVPTCHKGEFGPWFELNWTGRPNHSIAARYVVLAERKLTTYVYAVGWLYDMETIFRICHMAVRLQVLLASRCLAGDARLWWLQWGLAIQGRSWVDFHALIIARYGPLPDEEANMPYRDLDIYNDMYMRRYLNYVTEWQAYPNESMGHYCRRFRDAMLPYIPRDLDDLEWWAMYIIRDGLPPEVKQFILVPIVVISLEHMIDTIMEA</sequence>
<proteinExistence type="predicted"/>
<keyword evidence="5" id="KW-1185">Reference proteome</keyword>
<comment type="caution">
    <text evidence="2">The sequence shown here is derived from an EMBL/GenBank/DDBJ whole genome shotgun (WGS) entry which is preliminary data.</text>
</comment>
<evidence type="ECO:0000313" key="4">
    <source>
        <dbReference type="EMBL" id="GMN25731.1"/>
    </source>
</evidence>
<reference evidence="2" key="1">
    <citation type="submission" date="2023-07" db="EMBL/GenBank/DDBJ databases">
        <title>draft genome sequence of fig (Ficus carica).</title>
        <authorList>
            <person name="Takahashi T."/>
            <person name="Nishimura K."/>
        </authorList>
    </citation>
    <scope>NUCLEOTIDE SEQUENCE</scope>
</reference>
<dbReference type="EMBL" id="BTGU01001575">
    <property type="protein sequence ID" value="GMN25731.1"/>
    <property type="molecule type" value="Genomic_DNA"/>
</dbReference>
<organism evidence="2 5">
    <name type="scientific">Ficus carica</name>
    <name type="common">Common fig</name>
    <dbReference type="NCBI Taxonomy" id="3494"/>
    <lineage>
        <taxon>Eukaryota</taxon>
        <taxon>Viridiplantae</taxon>
        <taxon>Streptophyta</taxon>
        <taxon>Embryophyta</taxon>
        <taxon>Tracheophyta</taxon>
        <taxon>Spermatophyta</taxon>
        <taxon>Magnoliopsida</taxon>
        <taxon>eudicotyledons</taxon>
        <taxon>Gunneridae</taxon>
        <taxon>Pentapetalae</taxon>
        <taxon>rosids</taxon>
        <taxon>fabids</taxon>
        <taxon>Rosales</taxon>
        <taxon>Moraceae</taxon>
        <taxon>Ficeae</taxon>
        <taxon>Ficus</taxon>
    </lineage>
</organism>
<accession>A0AA87ZDS8</accession>
<evidence type="ECO:0000313" key="2">
    <source>
        <dbReference type="EMBL" id="GMN25681.1"/>
    </source>
</evidence>